<comment type="caution">
    <text evidence="5">The sequence shown here is derived from an EMBL/GenBank/DDBJ whole genome shotgun (WGS) entry which is preliminary data.</text>
</comment>
<evidence type="ECO:0000259" key="4">
    <source>
        <dbReference type="SMART" id="SM00470"/>
    </source>
</evidence>
<dbReference type="NCBIfam" id="TIGR00180">
    <property type="entry name" value="parB_part"/>
    <property type="match status" value="1"/>
</dbReference>
<feature type="compositionally biased region" description="Low complexity" evidence="3">
    <location>
        <begin position="241"/>
        <end position="252"/>
    </location>
</feature>
<keyword evidence="6" id="KW-1185">Reference proteome</keyword>
<dbReference type="SMART" id="SM00470">
    <property type="entry name" value="ParB"/>
    <property type="match status" value="1"/>
</dbReference>
<feature type="compositionally biased region" description="Basic and acidic residues" evidence="3">
    <location>
        <begin position="228"/>
        <end position="240"/>
    </location>
</feature>
<reference evidence="5 6" key="1">
    <citation type="submission" date="2024-10" db="EMBL/GenBank/DDBJ databases">
        <title>The Natural Products Discovery Center: Release of the First 8490 Sequenced Strains for Exploring Actinobacteria Biosynthetic Diversity.</title>
        <authorList>
            <person name="Kalkreuter E."/>
            <person name="Kautsar S.A."/>
            <person name="Yang D."/>
            <person name="Bader C.D."/>
            <person name="Teijaro C.N."/>
            <person name="Fluegel L."/>
            <person name="Davis C.M."/>
            <person name="Simpson J.R."/>
            <person name="Lauterbach L."/>
            <person name="Steele A.D."/>
            <person name="Gui C."/>
            <person name="Meng S."/>
            <person name="Li G."/>
            <person name="Viehrig K."/>
            <person name="Ye F."/>
            <person name="Su P."/>
            <person name="Kiefer A.F."/>
            <person name="Nichols A."/>
            <person name="Cepeda A.J."/>
            <person name="Yan W."/>
            <person name="Fan B."/>
            <person name="Jiang Y."/>
            <person name="Adhikari A."/>
            <person name="Zheng C.-J."/>
            <person name="Schuster L."/>
            <person name="Cowan T.M."/>
            <person name="Smanski M.J."/>
            <person name="Chevrette M.G."/>
            <person name="De Carvalho L.P.S."/>
            <person name="Shen B."/>
        </authorList>
    </citation>
    <scope>NUCLEOTIDE SEQUENCE [LARGE SCALE GENOMIC DNA]</scope>
    <source>
        <strain evidence="5 6">NPDC048229</strain>
    </source>
</reference>
<dbReference type="InterPro" id="IPR004437">
    <property type="entry name" value="ParB/RepB/Spo0J"/>
</dbReference>
<dbReference type="PANTHER" id="PTHR33375">
    <property type="entry name" value="CHROMOSOME-PARTITIONING PROTEIN PARB-RELATED"/>
    <property type="match status" value="1"/>
</dbReference>
<dbReference type="InterPro" id="IPR036086">
    <property type="entry name" value="ParB/Sulfiredoxin_sf"/>
</dbReference>
<dbReference type="SUPFAM" id="SSF109709">
    <property type="entry name" value="KorB DNA-binding domain-like"/>
    <property type="match status" value="1"/>
</dbReference>
<organism evidence="5 6">
    <name type="scientific">Streptomyces omiyaensis</name>
    <dbReference type="NCBI Taxonomy" id="68247"/>
    <lineage>
        <taxon>Bacteria</taxon>
        <taxon>Bacillati</taxon>
        <taxon>Actinomycetota</taxon>
        <taxon>Actinomycetes</taxon>
        <taxon>Kitasatosporales</taxon>
        <taxon>Streptomycetaceae</taxon>
        <taxon>Streptomyces</taxon>
    </lineage>
</organism>
<dbReference type="RefSeq" id="WP_392089605.1">
    <property type="nucleotide sequence ID" value="NZ_JBIBVA010000018.1"/>
</dbReference>
<dbReference type="Gene3D" id="1.10.10.2830">
    <property type="match status" value="1"/>
</dbReference>
<feature type="domain" description="ParB-like N-terminal" evidence="4">
    <location>
        <begin position="41"/>
        <end position="147"/>
    </location>
</feature>
<proteinExistence type="inferred from homology"/>
<evidence type="ECO:0000256" key="2">
    <source>
        <dbReference type="ARBA" id="ARBA00022829"/>
    </source>
</evidence>
<comment type="similarity">
    <text evidence="1">Belongs to the ParB family.</text>
</comment>
<dbReference type="EMBL" id="JBICZW010000024">
    <property type="protein sequence ID" value="MFG3192883.1"/>
    <property type="molecule type" value="Genomic_DNA"/>
</dbReference>
<dbReference type="Proteomes" id="UP001604282">
    <property type="component" value="Unassembled WGS sequence"/>
</dbReference>
<evidence type="ECO:0000256" key="3">
    <source>
        <dbReference type="SAM" id="MobiDB-lite"/>
    </source>
</evidence>
<feature type="region of interest" description="Disordered" evidence="3">
    <location>
        <begin position="1"/>
        <end position="64"/>
    </location>
</feature>
<dbReference type="InterPro" id="IPR041468">
    <property type="entry name" value="HTH_ParB/Spo0J"/>
</dbReference>
<dbReference type="PANTHER" id="PTHR33375:SF1">
    <property type="entry name" value="CHROMOSOME-PARTITIONING PROTEIN PARB-RELATED"/>
    <property type="match status" value="1"/>
</dbReference>
<evidence type="ECO:0000313" key="6">
    <source>
        <dbReference type="Proteomes" id="UP001604282"/>
    </source>
</evidence>
<sequence length="386" mass="41225">MSKAARLGSGSSFQNARPVSARRQAIEAATAAPTDGAADPTRLPLDQISLNPDNPRSDLGDLTDLSRSLRDHGQKTAVSIMSRFAYLEANPGRENDLEPGTRYVVIDGNSRLAAAREAGLQDIRVMLDDGLGADSDSILESALVANIHRQDLDHLDEARALQKLLKIHGTQRDLAARLHRSQGWVAQRLALLNLTPELRRKLEEGTESVDLLRRVGNQAPEKQQAQLDELKRRKEEERATRAAARTTKKAAAPSVPAPEPLRPTTGGNGDYGVITSGASAALGPGGVPDPRAANGASSADTPLREEAQPPTAPERPARGALLGAGLIALPDAERSLLLHEYVHHAGSVEAVVADLSRGLPEDKVLHLGMILRDVANEMLHRADAPS</sequence>
<dbReference type="Pfam" id="PF17762">
    <property type="entry name" value="HTH_ParB"/>
    <property type="match status" value="1"/>
</dbReference>
<feature type="compositionally biased region" description="Low complexity" evidence="3">
    <location>
        <begin position="28"/>
        <end position="41"/>
    </location>
</feature>
<evidence type="ECO:0000256" key="1">
    <source>
        <dbReference type="ARBA" id="ARBA00006295"/>
    </source>
</evidence>
<gene>
    <name evidence="5" type="ORF">ACGFYS_28535</name>
</gene>
<accession>A0ABW7BZE3</accession>
<dbReference type="SUPFAM" id="SSF110849">
    <property type="entry name" value="ParB/Sulfiredoxin"/>
    <property type="match status" value="1"/>
</dbReference>
<protein>
    <submittedName>
        <fullName evidence="5">ParB/RepB/Spo0J family partition protein</fullName>
    </submittedName>
</protein>
<keyword evidence="2" id="KW-0159">Chromosome partition</keyword>
<dbReference type="InterPro" id="IPR050336">
    <property type="entry name" value="Chromosome_partition/occlusion"/>
</dbReference>
<dbReference type="Gene3D" id="3.90.1530.30">
    <property type="match status" value="1"/>
</dbReference>
<name>A0ABW7BZE3_9ACTN</name>
<dbReference type="InterPro" id="IPR003115">
    <property type="entry name" value="ParB_N"/>
</dbReference>
<dbReference type="Pfam" id="PF02195">
    <property type="entry name" value="ParB_N"/>
    <property type="match status" value="1"/>
</dbReference>
<feature type="region of interest" description="Disordered" evidence="3">
    <location>
        <begin position="215"/>
        <end position="316"/>
    </location>
</feature>
<evidence type="ECO:0000313" key="5">
    <source>
        <dbReference type="EMBL" id="MFG3192883.1"/>
    </source>
</evidence>